<dbReference type="EMBL" id="JNFF01000041">
    <property type="protein sequence ID" value="KEQ30430.1"/>
    <property type="molecule type" value="Genomic_DNA"/>
</dbReference>
<dbReference type="SUPFAM" id="SSF50630">
    <property type="entry name" value="Acid proteases"/>
    <property type="match status" value="1"/>
</dbReference>
<dbReference type="Pfam" id="PF13650">
    <property type="entry name" value="Asp_protease_2"/>
    <property type="match status" value="1"/>
</dbReference>
<name>A0A081PIA7_9SPHI</name>
<reference evidence="1 2" key="1">
    <citation type="journal article" date="1992" name="Int. J. Syst. Bacteriol.">
        <title>Sphingobacterium antarcticus sp. nov. a Psychrotrophic Bacterium from the Soils of Schirmacher Oasis, Antarctica.</title>
        <authorList>
            <person name="Shivaji S."/>
            <person name="Ray M.K."/>
            <person name="Rao N.S."/>
            <person name="Saiserr L."/>
            <person name="Jagannadham M.V."/>
            <person name="Kumar G.S."/>
            <person name="Reddy G."/>
            <person name="Bhargava P.M."/>
        </authorList>
    </citation>
    <scope>NUCLEOTIDE SEQUENCE [LARGE SCALE GENOMIC DNA]</scope>
    <source>
        <strain evidence="1 2">4BY</strain>
    </source>
</reference>
<keyword evidence="2" id="KW-1185">Reference proteome</keyword>
<dbReference type="OrthoDB" id="7433208at2"/>
<gene>
    <name evidence="1" type="ORF">N180_14905</name>
</gene>
<dbReference type="InterPro" id="IPR001969">
    <property type="entry name" value="Aspartic_peptidase_AS"/>
</dbReference>
<sequence>MQRIKIPLRLISLNDDGFHLLVEIVVYGQKSWAVLDTGASRSVFNKSFIQQYSLDYATTETGATTLFSTTDTVQTVFPKLKIGKLKIKNYTAVGLDLDSVNEAYQQMGHPAVVGIVGCDILQTYKAIINCSKLHMTCKPSFAKKSKKNKKK</sequence>
<evidence type="ECO:0000313" key="1">
    <source>
        <dbReference type="EMBL" id="KEQ30430.1"/>
    </source>
</evidence>
<evidence type="ECO:0000313" key="2">
    <source>
        <dbReference type="Proteomes" id="UP000028007"/>
    </source>
</evidence>
<dbReference type="InterPro" id="IPR021109">
    <property type="entry name" value="Peptidase_aspartic_dom_sf"/>
</dbReference>
<dbReference type="GO" id="GO:0006508">
    <property type="term" value="P:proteolysis"/>
    <property type="evidence" value="ECO:0007669"/>
    <property type="project" value="InterPro"/>
</dbReference>
<proteinExistence type="predicted"/>
<dbReference type="GO" id="GO:0004190">
    <property type="term" value="F:aspartic-type endopeptidase activity"/>
    <property type="evidence" value="ECO:0007669"/>
    <property type="project" value="InterPro"/>
</dbReference>
<dbReference type="RefSeq" id="WP_051759783.1">
    <property type="nucleotide sequence ID" value="NZ_JNFF01000041.1"/>
</dbReference>
<dbReference type="PROSITE" id="PS00141">
    <property type="entry name" value="ASP_PROTEASE"/>
    <property type="match status" value="1"/>
</dbReference>
<evidence type="ECO:0008006" key="3">
    <source>
        <dbReference type="Google" id="ProtNLM"/>
    </source>
</evidence>
<dbReference type="Gene3D" id="2.40.70.10">
    <property type="entry name" value="Acid Proteases"/>
    <property type="match status" value="1"/>
</dbReference>
<dbReference type="eggNOG" id="COG3577">
    <property type="taxonomic scope" value="Bacteria"/>
</dbReference>
<comment type="caution">
    <text evidence="1">The sequence shown here is derived from an EMBL/GenBank/DDBJ whole genome shotgun (WGS) entry which is preliminary data.</text>
</comment>
<organism evidence="1 2">
    <name type="scientific">Pedobacter antarcticus 4BY</name>
    <dbReference type="NCBI Taxonomy" id="1358423"/>
    <lineage>
        <taxon>Bacteria</taxon>
        <taxon>Pseudomonadati</taxon>
        <taxon>Bacteroidota</taxon>
        <taxon>Sphingobacteriia</taxon>
        <taxon>Sphingobacteriales</taxon>
        <taxon>Sphingobacteriaceae</taxon>
        <taxon>Pedobacter</taxon>
    </lineage>
</organism>
<dbReference type="AlphaFoldDB" id="A0A081PIA7"/>
<dbReference type="Proteomes" id="UP000028007">
    <property type="component" value="Unassembled WGS sequence"/>
</dbReference>
<protein>
    <recommendedName>
        <fullName evidence="3">Aspartyl protease</fullName>
    </recommendedName>
</protein>
<accession>A0A081PIA7</accession>